<dbReference type="NCBIfam" id="NF005589">
    <property type="entry name" value="PRK07314.1"/>
    <property type="match status" value="1"/>
</dbReference>
<evidence type="ECO:0000313" key="6">
    <source>
        <dbReference type="EMBL" id="QES38448.1"/>
    </source>
</evidence>
<accession>A0A5P2C934</accession>
<evidence type="ECO:0000256" key="3">
    <source>
        <dbReference type="ARBA" id="ARBA00023315"/>
    </source>
</evidence>
<evidence type="ECO:0000313" key="7">
    <source>
        <dbReference type="Proteomes" id="UP000322927"/>
    </source>
</evidence>
<dbReference type="InterPro" id="IPR014030">
    <property type="entry name" value="Ketoacyl_synth_N"/>
</dbReference>
<dbReference type="SMART" id="SM00825">
    <property type="entry name" value="PKS_KS"/>
    <property type="match status" value="1"/>
</dbReference>
<name>A0A5P2C934_STRVZ</name>
<dbReference type="Gene3D" id="3.40.47.10">
    <property type="match status" value="1"/>
</dbReference>
<dbReference type="InterPro" id="IPR018201">
    <property type="entry name" value="Ketoacyl_synth_AS"/>
</dbReference>
<feature type="domain" description="Ketosynthase family 3 (KS3)" evidence="5">
    <location>
        <begin position="14"/>
        <end position="421"/>
    </location>
</feature>
<comment type="similarity">
    <text evidence="1 4">Belongs to the thiolase-like superfamily. Beta-ketoacyl-ACP synthases family.</text>
</comment>
<dbReference type="FunFam" id="3.40.47.10:FF:000018">
    <property type="entry name" value="3-oxoacyl-[acyl-carrier-protein] synthase 2"/>
    <property type="match status" value="1"/>
</dbReference>
<dbReference type="GO" id="GO:0004315">
    <property type="term" value="F:3-oxoacyl-[acyl-carrier-protein] synthase activity"/>
    <property type="evidence" value="ECO:0007669"/>
    <property type="project" value="InterPro"/>
</dbReference>
<evidence type="ECO:0000256" key="4">
    <source>
        <dbReference type="RuleBase" id="RU003694"/>
    </source>
</evidence>
<dbReference type="CDD" id="cd00834">
    <property type="entry name" value="KAS_I_II"/>
    <property type="match status" value="1"/>
</dbReference>
<proteinExistence type="inferred from homology"/>
<gene>
    <name evidence="6" type="ORF">DEJ48_38010</name>
</gene>
<dbReference type="Pfam" id="PF02801">
    <property type="entry name" value="Ketoacyl-synt_C"/>
    <property type="match status" value="1"/>
</dbReference>
<evidence type="ECO:0000256" key="2">
    <source>
        <dbReference type="ARBA" id="ARBA00022679"/>
    </source>
</evidence>
<dbReference type="SUPFAM" id="SSF53901">
    <property type="entry name" value="Thiolase-like"/>
    <property type="match status" value="2"/>
</dbReference>
<organism evidence="6 7">
    <name type="scientific">Streptomyces venezuelae</name>
    <dbReference type="NCBI Taxonomy" id="54571"/>
    <lineage>
        <taxon>Bacteria</taxon>
        <taxon>Bacillati</taxon>
        <taxon>Actinomycetota</taxon>
        <taxon>Actinomycetes</taxon>
        <taxon>Kitasatosporales</taxon>
        <taxon>Streptomycetaceae</taxon>
        <taxon>Streptomyces</taxon>
    </lineage>
</organism>
<evidence type="ECO:0000259" key="5">
    <source>
        <dbReference type="PROSITE" id="PS52004"/>
    </source>
</evidence>
<dbReference type="InterPro" id="IPR000794">
    <property type="entry name" value="Beta-ketoacyl_synthase"/>
</dbReference>
<reference evidence="6 7" key="1">
    <citation type="submission" date="2018-05" db="EMBL/GenBank/DDBJ databases">
        <title>Streptomyces venezuelae.</title>
        <authorList>
            <person name="Kim W."/>
            <person name="Lee N."/>
            <person name="Cho B.-K."/>
        </authorList>
    </citation>
    <scope>NUCLEOTIDE SEQUENCE [LARGE SCALE GENOMIC DNA]</scope>
    <source>
        <strain evidence="6 7">ATCC 14584</strain>
    </source>
</reference>
<dbReference type="PANTHER" id="PTHR11712">
    <property type="entry name" value="POLYKETIDE SYNTHASE-RELATED"/>
    <property type="match status" value="1"/>
</dbReference>
<sequence>MTASRTTAAATREPAAAVVTGLGLVTAAGVGVKHTWHQVTNATTPQGVRRPDPLRDLPCDFMYTIDDGDLDIDAVLGVASHRLMDRFAQLAVVAAREAVADAGLGPDAWDSTRVAVVVGSAHGGLNFYDEQHGTLTERGPRRVSPRMAPLTVVNGAAGSVARDLGTRGPSLAVATACSSGTDAIGTALHLLRAGACDIAVAGGAESMCSRAVFAGTCNAKALSTRTTDPIHACRPFDVDRDGFVVGEGAGILVLERADHARARGARTRATLRGYGAATSSEASSPVATSEAGIELALRAALADADVAPGDIGHVNAHGTSTVMNDLVEAAVLHRVLGEGPLVTSTKSMTGHTLGAAGGIEAAFTVLALEEQLVPATVNLRTQDPRVPVAVVAGAAEPARLDCAVSTSLGFGGHNSVLVLARA</sequence>
<evidence type="ECO:0000256" key="1">
    <source>
        <dbReference type="ARBA" id="ARBA00008467"/>
    </source>
</evidence>
<dbReference type="EMBL" id="CP029192">
    <property type="protein sequence ID" value="QES38448.1"/>
    <property type="molecule type" value="Genomic_DNA"/>
</dbReference>
<dbReference type="RefSeq" id="WP_150220635.1">
    <property type="nucleotide sequence ID" value="NZ_CP029192.1"/>
</dbReference>
<dbReference type="OrthoDB" id="9808669at2"/>
<dbReference type="Proteomes" id="UP000322927">
    <property type="component" value="Chromosome"/>
</dbReference>
<dbReference type="PROSITE" id="PS52004">
    <property type="entry name" value="KS3_2"/>
    <property type="match status" value="1"/>
</dbReference>
<dbReference type="Pfam" id="PF00109">
    <property type="entry name" value="ketoacyl-synt"/>
    <property type="match status" value="1"/>
</dbReference>
<dbReference type="InterPro" id="IPR020841">
    <property type="entry name" value="PKS_Beta-ketoAc_synthase_dom"/>
</dbReference>
<dbReference type="GO" id="GO:0006633">
    <property type="term" value="P:fatty acid biosynthetic process"/>
    <property type="evidence" value="ECO:0007669"/>
    <property type="project" value="InterPro"/>
</dbReference>
<dbReference type="InterPro" id="IPR016039">
    <property type="entry name" value="Thiolase-like"/>
</dbReference>
<dbReference type="AlphaFoldDB" id="A0A5P2C934"/>
<keyword evidence="3" id="KW-0012">Acyltransferase</keyword>
<dbReference type="PROSITE" id="PS00606">
    <property type="entry name" value="KS3_1"/>
    <property type="match status" value="1"/>
</dbReference>
<dbReference type="InterPro" id="IPR014031">
    <property type="entry name" value="Ketoacyl_synth_C"/>
</dbReference>
<dbReference type="PANTHER" id="PTHR11712:SF347">
    <property type="entry name" value="BETA KETOACYL-ACYL CARRIER PROTEIN SYNTHASE"/>
    <property type="match status" value="1"/>
</dbReference>
<keyword evidence="2 4" id="KW-0808">Transferase</keyword>
<protein>
    <submittedName>
        <fullName evidence="6">3-oxoacyl-ACP synthase</fullName>
    </submittedName>
</protein>